<dbReference type="InParanoid" id="A0A674MKJ9"/>
<dbReference type="Ensembl" id="ENSTRUT00000083751.1">
    <property type="protein sequence ID" value="ENSTRUP00000061653.1"/>
    <property type="gene ID" value="ENSTRUG00000011698.3"/>
</dbReference>
<dbReference type="SMART" id="SM00506">
    <property type="entry name" value="A1pp"/>
    <property type="match status" value="2"/>
</dbReference>
<keyword evidence="3" id="KW-1185">Reference proteome</keyword>
<feature type="domain" description="Macro" evidence="1">
    <location>
        <begin position="29"/>
        <end position="184"/>
    </location>
</feature>
<dbReference type="InterPro" id="IPR002589">
    <property type="entry name" value="Macro_dom"/>
</dbReference>
<dbReference type="Gene3D" id="3.40.220.10">
    <property type="entry name" value="Leucine Aminopeptidase, subunit E, domain 1"/>
    <property type="match status" value="2"/>
</dbReference>
<organism evidence="2 3">
    <name type="scientific">Takifugu rubripes</name>
    <name type="common">Japanese pufferfish</name>
    <name type="synonym">Fugu rubripes</name>
    <dbReference type="NCBI Taxonomy" id="31033"/>
    <lineage>
        <taxon>Eukaryota</taxon>
        <taxon>Metazoa</taxon>
        <taxon>Chordata</taxon>
        <taxon>Craniata</taxon>
        <taxon>Vertebrata</taxon>
        <taxon>Euteleostomi</taxon>
        <taxon>Actinopterygii</taxon>
        <taxon>Neopterygii</taxon>
        <taxon>Teleostei</taxon>
        <taxon>Neoteleostei</taxon>
        <taxon>Acanthomorphata</taxon>
        <taxon>Eupercaria</taxon>
        <taxon>Tetraodontiformes</taxon>
        <taxon>Tetradontoidea</taxon>
        <taxon>Tetraodontidae</taxon>
        <taxon>Takifugu</taxon>
    </lineage>
</organism>
<evidence type="ECO:0000313" key="3">
    <source>
        <dbReference type="Proteomes" id="UP000005226"/>
    </source>
</evidence>
<dbReference type="PROSITE" id="PS51154">
    <property type="entry name" value="MACRO"/>
    <property type="match status" value="2"/>
</dbReference>
<accession>A0A674MKJ9</accession>
<evidence type="ECO:0000259" key="1">
    <source>
        <dbReference type="PROSITE" id="PS51154"/>
    </source>
</evidence>
<dbReference type="OrthoDB" id="2155246at2759"/>
<proteinExistence type="predicted"/>
<dbReference type="AlphaFoldDB" id="A0A674MKJ9"/>
<name>A0A674MKJ9_TAKRU</name>
<gene>
    <name evidence="2" type="primary">oard1</name>
</gene>
<protein>
    <recommendedName>
        <fullName evidence="1">Macro domain-containing protein</fullName>
    </recommendedName>
</protein>
<dbReference type="SUPFAM" id="SSF52949">
    <property type="entry name" value="Macro domain-like"/>
    <property type="match status" value="2"/>
</dbReference>
<reference evidence="2" key="3">
    <citation type="submission" date="2025-09" db="UniProtKB">
        <authorList>
            <consortium name="Ensembl"/>
        </authorList>
    </citation>
    <scope>IDENTIFICATION</scope>
</reference>
<dbReference type="CDD" id="cd02901">
    <property type="entry name" value="Macro_Poa1p-like"/>
    <property type="match status" value="2"/>
</dbReference>
<evidence type="ECO:0000313" key="2">
    <source>
        <dbReference type="Ensembl" id="ENSTRUP00000061653.1"/>
    </source>
</evidence>
<dbReference type="PANTHER" id="PTHR12521">
    <property type="entry name" value="PROTEIN C6ORF130"/>
    <property type="match status" value="1"/>
</dbReference>
<dbReference type="Proteomes" id="UP000005226">
    <property type="component" value="Chromosome 3"/>
</dbReference>
<dbReference type="InterPro" id="IPR050892">
    <property type="entry name" value="ADP-ribose_metab_enzymes"/>
</dbReference>
<dbReference type="GeneTree" id="ENSGT00390000006988"/>
<reference evidence="2" key="2">
    <citation type="submission" date="2025-08" db="UniProtKB">
        <authorList>
            <consortium name="Ensembl"/>
        </authorList>
    </citation>
    <scope>IDENTIFICATION</scope>
</reference>
<dbReference type="GO" id="GO:0140291">
    <property type="term" value="P:peptidyl-glutamate ADP-deribosylation"/>
    <property type="evidence" value="ECO:0007669"/>
    <property type="project" value="TreeGrafter"/>
</dbReference>
<dbReference type="OMA" id="QGGRYIY"/>
<feature type="domain" description="Macro" evidence="1">
    <location>
        <begin position="217"/>
        <end position="382"/>
    </location>
</feature>
<dbReference type="InterPro" id="IPR043472">
    <property type="entry name" value="Macro_dom-like"/>
</dbReference>
<sequence length="382" mass="44014">MQMSATGRKRPLAEQDWPQWQGCTDIDRQQTVGEFGEGSWRLNYVTGDLFSCPGDEALAHCISEDCHMGAGIALMFRKKFNGVEELKQQKKVTGQCAVLKRHKRYVYYLITKKRFNNKPSYESLRQSLEDMKTHCTLNGVTRLSMPRIGCGLDRLHWDRVLVILEQVFKHSDISVTIYSLPERAKTHRSTGGLKYLLTEKDKLRSQDSFDKKQDTMPPPPGRSLKGSWRLNYFTGDLFSCPGDEALAHCISEDCHMGAGIALMFRKKFNGVEELKQQKKVTGQCAVLKRHKRYVYYLITKKRFNNKPSYESLRQSLEDMKTHCTLNGVTRLSMPRIGCGLDRLHWDRVSVILEQVFKHSGISVTIYSLPERAEMTVMHESYR</sequence>
<reference evidence="2 3" key="1">
    <citation type="journal article" date="2011" name="Genome Biol. Evol.">
        <title>Integration of the genetic map and genome assembly of fugu facilitates insights into distinct features of genome evolution in teleosts and mammals.</title>
        <authorList>
            <person name="Kai W."/>
            <person name="Kikuchi K."/>
            <person name="Tohari S."/>
            <person name="Chew A.K."/>
            <person name="Tay A."/>
            <person name="Fujiwara A."/>
            <person name="Hosoya S."/>
            <person name="Suetake H."/>
            <person name="Naruse K."/>
            <person name="Brenner S."/>
            <person name="Suzuki Y."/>
            <person name="Venkatesh B."/>
        </authorList>
    </citation>
    <scope>NUCLEOTIDE SEQUENCE [LARGE SCALE GENOMIC DNA]</scope>
</reference>
<dbReference type="KEGG" id="tru:101063050"/>
<dbReference type="PANTHER" id="PTHR12521:SF0">
    <property type="entry name" value="ADP-RIBOSE GLYCOHYDROLASE OARD1"/>
    <property type="match status" value="1"/>
</dbReference>